<evidence type="ECO:0000256" key="4">
    <source>
        <dbReference type="ARBA" id="ARBA00022741"/>
    </source>
</evidence>
<gene>
    <name evidence="11" type="ORF">METZ01_LOCUS402778</name>
</gene>
<feature type="transmembrane region" description="Helical" evidence="9">
    <location>
        <begin position="9"/>
        <end position="30"/>
    </location>
</feature>
<protein>
    <recommendedName>
        <fullName evidence="10">Nitrogen regulation protein NtrY-like N-terminal domain-containing protein</fullName>
    </recommendedName>
</protein>
<dbReference type="GO" id="GO:0000160">
    <property type="term" value="P:phosphorelay signal transduction system"/>
    <property type="evidence" value="ECO:0007669"/>
    <property type="project" value="UniProtKB-KW"/>
</dbReference>
<keyword evidence="7" id="KW-0902">Two-component regulatory system</keyword>
<evidence type="ECO:0000256" key="1">
    <source>
        <dbReference type="ARBA" id="ARBA00004651"/>
    </source>
</evidence>
<keyword evidence="4" id="KW-0547">Nucleotide-binding</keyword>
<dbReference type="AlphaFoldDB" id="A0A382VU15"/>
<keyword evidence="2" id="KW-1003">Cell membrane</keyword>
<evidence type="ECO:0000256" key="2">
    <source>
        <dbReference type="ARBA" id="ARBA00022475"/>
    </source>
</evidence>
<evidence type="ECO:0000313" key="11">
    <source>
        <dbReference type="EMBL" id="SVD49924.1"/>
    </source>
</evidence>
<accession>A0A382VU15</accession>
<sequence length="167" mass="19535">MVEFIKKNIFIILIFFVTLFVGFFTFLTFIGKSFIELNDTNLQYLLIANIILLLFLFFYVFKELKKSIKIDIDVDGSKSNKKYITIFALFTLIPSILISIFSLFLFSFALEKYFDKKITTAVNNSYQLAKNYVQDVRNKIESDIIMIAFDINKSGNIYKSEPKDFLI</sequence>
<feature type="transmembrane region" description="Helical" evidence="9">
    <location>
        <begin position="83"/>
        <end position="110"/>
    </location>
</feature>
<keyword evidence="3 9" id="KW-0812">Transmembrane</keyword>
<dbReference type="GO" id="GO:0005886">
    <property type="term" value="C:plasma membrane"/>
    <property type="evidence" value="ECO:0007669"/>
    <property type="project" value="UniProtKB-SubCell"/>
</dbReference>
<name>A0A382VU15_9ZZZZ</name>
<comment type="subcellular location">
    <subcellularLocation>
        <location evidence="1">Cell membrane</location>
        <topology evidence="1">Multi-pass membrane protein</topology>
    </subcellularLocation>
</comment>
<evidence type="ECO:0000256" key="6">
    <source>
        <dbReference type="ARBA" id="ARBA00022989"/>
    </source>
</evidence>
<organism evidence="11">
    <name type="scientific">marine metagenome</name>
    <dbReference type="NCBI Taxonomy" id="408172"/>
    <lineage>
        <taxon>unclassified sequences</taxon>
        <taxon>metagenomes</taxon>
        <taxon>ecological metagenomes</taxon>
    </lineage>
</organism>
<dbReference type="InterPro" id="IPR045671">
    <property type="entry name" value="NtrY-like_N"/>
</dbReference>
<feature type="non-terminal residue" evidence="11">
    <location>
        <position position="167"/>
    </location>
</feature>
<evidence type="ECO:0000256" key="9">
    <source>
        <dbReference type="SAM" id="Phobius"/>
    </source>
</evidence>
<feature type="transmembrane region" description="Helical" evidence="9">
    <location>
        <begin position="42"/>
        <end position="62"/>
    </location>
</feature>
<evidence type="ECO:0000256" key="5">
    <source>
        <dbReference type="ARBA" id="ARBA00022840"/>
    </source>
</evidence>
<dbReference type="GO" id="GO:0005524">
    <property type="term" value="F:ATP binding"/>
    <property type="evidence" value="ECO:0007669"/>
    <property type="project" value="UniProtKB-KW"/>
</dbReference>
<keyword evidence="8 9" id="KW-0472">Membrane</keyword>
<keyword evidence="6 9" id="KW-1133">Transmembrane helix</keyword>
<feature type="domain" description="Nitrogen regulation protein NtrY-like N-terminal" evidence="10">
    <location>
        <begin position="13"/>
        <end position="160"/>
    </location>
</feature>
<evidence type="ECO:0000259" key="10">
    <source>
        <dbReference type="Pfam" id="PF19312"/>
    </source>
</evidence>
<proteinExistence type="predicted"/>
<dbReference type="EMBL" id="UINC01154567">
    <property type="protein sequence ID" value="SVD49924.1"/>
    <property type="molecule type" value="Genomic_DNA"/>
</dbReference>
<reference evidence="11" key="1">
    <citation type="submission" date="2018-05" db="EMBL/GenBank/DDBJ databases">
        <authorList>
            <person name="Lanie J.A."/>
            <person name="Ng W.-L."/>
            <person name="Kazmierczak K.M."/>
            <person name="Andrzejewski T.M."/>
            <person name="Davidsen T.M."/>
            <person name="Wayne K.J."/>
            <person name="Tettelin H."/>
            <person name="Glass J.I."/>
            <person name="Rusch D."/>
            <person name="Podicherti R."/>
            <person name="Tsui H.-C.T."/>
            <person name="Winkler M.E."/>
        </authorList>
    </citation>
    <scope>NUCLEOTIDE SEQUENCE</scope>
</reference>
<evidence type="ECO:0000256" key="8">
    <source>
        <dbReference type="ARBA" id="ARBA00023136"/>
    </source>
</evidence>
<keyword evidence="5" id="KW-0067">ATP-binding</keyword>
<evidence type="ECO:0000256" key="3">
    <source>
        <dbReference type="ARBA" id="ARBA00022692"/>
    </source>
</evidence>
<dbReference type="Pfam" id="PF19312">
    <property type="entry name" value="NtrY_N"/>
    <property type="match status" value="1"/>
</dbReference>
<evidence type="ECO:0000256" key="7">
    <source>
        <dbReference type="ARBA" id="ARBA00023012"/>
    </source>
</evidence>